<dbReference type="EMBL" id="JACEIK010007338">
    <property type="protein sequence ID" value="MCE3050110.1"/>
    <property type="molecule type" value="Genomic_DNA"/>
</dbReference>
<reference evidence="3 4" key="1">
    <citation type="journal article" date="2021" name="BMC Genomics">
        <title>Datura genome reveals duplications of psychoactive alkaloid biosynthetic genes and high mutation rate following tissue culture.</title>
        <authorList>
            <person name="Rajewski A."/>
            <person name="Carter-House D."/>
            <person name="Stajich J."/>
            <person name="Litt A."/>
        </authorList>
    </citation>
    <scope>NUCLEOTIDE SEQUENCE [LARGE SCALE GENOMIC DNA]</scope>
    <source>
        <strain evidence="3">AR-01</strain>
    </source>
</reference>
<proteinExistence type="predicted"/>
<comment type="caution">
    <text evidence="3">The sequence shown here is derived from an EMBL/GenBank/DDBJ whole genome shotgun (WGS) entry which is preliminary data.</text>
</comment>
<sequence length="212" mass="23884">MQKETHTAASVVQWLYAEKTESDFQQRQSDLLSNESRPFGKNVLRDVFIWGEGAERGCLGDGEVKLDALSPKLEVHSRPKQVDSLNGVRVKSVTCGEYQTCALTFSGELYTWGDNSFGAEMAHRNCINIWTIVYLWRWNFWGSWSWKSPMLFGPKKLSRFRGGKLLVWGDGDKEGRLGHPAGGENANDLCGKPVDHDLLCFRASTIITKRPA</sequence>
<dbReference type="InterPro" id="IPR000408">
    <property type="entry name" value="Reg_chr_condens"/>
</dbReference>
<dbReference type="SUPFAM" id="SSF50985">
    <property type="entry name" value="RCC1/BLIP-II"/>
    <property type="match status" value="1"/>
</dbReference>
<name>A0ABS8WKX6_DATST</name>
<dbReference type="Pfam" id="PF13540">
    <property type="entry name" value="RCC1_2"/>
    <property type="match status" value="1"/>
</dbReference>
<evidence type="ECO:0000256" key="1">
    <source>
        <dbReference type="ARBA" id="ARBA00022737"/>
    </source>
</evidence>
<evidence type="ECO:0000313" key="4">
    <source>
        <dbReference type="Proteomes" id="UP000823775"/>
    </source>
</evidence>
<gene>
    <name evidence="3" type="ORF">HAX54_046475</name>
</gene>
<protein>
    <submittedName>
        <fullName evidence="3">Uncharacterized protein</fullName>
    </submittedName>
</protein>
<evidence type="ECO:0000256" key="2">
    <source>
        <dbReference type="PROSITE-ProRule" id="PRU00235"/>
    </source>
</evidence>
<evidence type="ECO:0000313" key="3">
    <source>
        <dbReference type="EMBL" id="MCE3050110.1"/>
    </source>
</evidence>
<keyword evidence="4" id="KW-1185">Reference proteome</keyword>
<keyword evidence="1" id="KW-0677">Repeat</keyword>
<dbReference type="PANTHER" id="PTHR22870:SF361">
    <property type="entry name" value="FYVE-TYPE DOMAIN-CONTAINING PROTEIN"/>
    <property type="match status" value="1"/>
</dbReference>
<dbReference type="PANTHER" id="PTHR22870">
    <property type="entry name" value="REGULATOR OF CHROMOSOME CONDENSATION"/>
    <property type="match status" value="1"/>
</dbReference>
<dbReference type="InterPro" id="IPR009091">
    <property type="entry name" value="RCC1/BLIP-II"/>
</dbReference>
<dbReference type="PROSITE" id="PS50012">
    <property type="entry name" value="RCC1_3"/>
    <property type="match status" value="1"/>
</dbReference>
<accession>A0ABS8WKX6</accession>
<dbReference type="Gene3D" id="2.130.10.30">
    <property type="entry name" value="Regulator of chromosome condensation 1/beta-lactamase-inhibitor protein II"/>
    <property type="match status" value="1"/>
</dbReference>
<feature type="repeat" description="RCC1" evidence="2">
    <location>
        <begin position="45"/>
        <end position="106"/>
    </location>
</feature>
<dbReference type="Proteomes" id="UP000823775">
    <property type="component" value="Unassembled WGS sequence"/>
</dbReference>
<organism evidence="3 4">
    <name type="scientific">Datura stramonium</name>
    <name type="common">Jimsonweed</name>
    <name type="synonym">Common thornapple</name>
    <dbReference type="NCBI Taxonomy" id="4076"/>
    <lineage>
        <taxon>Eukaryota</taxon>
        <taxon>Viridiplantae</taxon>
        <taxon>Streptophyta</taxon>
        <taxon>Embryophyta</taxon>
        <taxon>Tracheophyta</taxon>
        <taxon>Spermatophyta</taxon>
        <taxon>Magnoliopsida</taxon>
        <taxon>eudicotyledons</taxon>
        <taxon>Gunneridae</taxon>
        <taxon>Pentapetalae</taxon>
        <taxon>asterids</taxon>
        <taxon>lamiids</taxon>
        <taxon>Solanales</taxon>
        <taxon>Solanaceae</taxon>
        <taxon>Solanoideae</taxon>
        <taxon>Datureae</taxon>
        <taxon>Datura</taxon>
    </lineage>
</organism>
<dbReference type="InterPro" id="IPR051210">
    <property type="entry name" value="Ub_ligase/GEF_domain"/>
</dbReference>